<protein>
    <submittedName>
        <fullName evidence="2">Uncharacterized protein</fullName>
    </submittedName>
</protein>
<feature type="compositionally biased region" description="Basic and acidic residues" evidence="1">
    <location>
        <begin position="120"/>
        <end position="139"/>
    </location>
</feature>
<dbReference type="RefSeq" id="WP_022935465.1">
    <property type="nucleotide sequence ID" value="NZ_CP007154.1"/>
</dbReference>
<organism evidence="2 3">
    <name type="scientific">Mesomycoplasma bovoculi M165/69</name>
    <dbReference type="NCBI Taxonomy" id="743966"/>
    <lineage>
        <taxon>Bacteria</taxon>
        <taxon>Bacillati</taxon>
        <taxon>Mycoplasmatota</taxon>
        <taxon>Mycoplasmoidales</taxon>
        <taxon>Metamycoplasmataceae</taxon>
        <taxon>Mesomycoplasma</taxon>
    </lineage>
</organism>
<dbReference type="HOGENOM" id="CLU_666999_0_0_14"/>
<dbReference type="PATRIC" id="fig|743966.3.peg.361"/>
<dbReference type="EMBL" id="CP007154">
    <property type="protein sequence ID" value="AHH45366.1"/>
    <property type="molecule type" value="Genomic_DNA"/>
</dbReference>
<dbReference type="KEGG" id="mbc:MYB_01785"/>
<feature type="compositionally biased region" description="Polar residues" evidence="1">
    <location>
        <begin position="105"/>
        <end position="119"/>
    </location>
</feature>
<feature type="compositionally biased region" description="Basic and acidic residues" evidence="1">
    <location>
        <begin position="38"/>
        <end position="53"/>
    </location>
</feature>
<sequence>MIKKTKLIIIGSTVLAGSTITGIAVPLSQKANQPTPEQKQEQEKIPALTKEKQQNPVESGSGEKTKENSGQVEVPKDSAEEKQKDGAESGSGGKIEENNKAAESMESQANSQKDSNTQKQQDKVESPSGGKVEETKSIEISVEKQRDEYNAKKVAYYETYRESLKQLGQDNVELKTIDDKISSTSTIEDLEKATNDITKLIKKKETELNSKFTNVADIVEKNFPSKKTELIEIKSELGQDPSVAKLTTANKKLKDFWDKLRIEEGKKEENKITVEKLELKTEKNKHADFNFIFKGSNMNSRFNNNQSARVLIKSKKNGGIVYFDLNIVYYKKHNIYAYDDKIDFSTDLNGPNKANFNKDFWIDEIIIESNKEIIDVPLDGKALVFNASKAIQKDQTIKLQTIEEINQQINSQ</sequence>
<feature type="compositionally biased region" description="Basic and acidic residues" evidence="1">
    <location>
        <begin position="74"/>
        <end position="87"/>
    </location>
</feature>
<dbReference type="AlphaFoldDB" id="W5UTB2"/>
<dbReference type="Proteomes" id="UP000019229">
    <property type="component" value="Chromosome"/>
</dbReference>
<proteinExistence type="predicted"/>
<reference evidence="2 3" key="1">
    <citation type="journal article" date="2014" name="Genome Announc.">
        <title>Complete Genome Sequence of Mycoplasma bovoculi Strain M165/69T (ATCC 29104).</title>
        <authorList>
            <person name="Calcutt M.J."/>
            <person name="Foecking M.F."/>
        </authorList>
    </citation>
    <scope>NUCLEOTIDE SEQUENCE [LARGE SCALE GENOMIC DNA]</scope>
    <source>
        <strain evidence="2">M165/69</strain>
    </source>
</reference>
<accession>W5UTB2</accession>
<name>W5UTB2_9BACT</name>
<keyword evidence="3" id="KW-1185">Reference proteome</keyword>
<feature type="region of interest" description="Disordered" evidence="1">
    <location>
        <begin position="29"/>
        <end position="139"/>
    </location>
</feature>
<gene>
    <name evidence="2" type="ORF">MYB_01785</name>
</gene>
<evidence type="ECO:0000256" key="1">
    <source>
        <dbReference type="SAM" id="MobiDB-lite"/>
    </source>
</evidence>
<evidence type="ECO:0000313" key="3">
    <source>
        <dbReference type="Proteomes" id="UP000019229"/>
    </source>
</evidence>
<evidence type="ECO:0000313" key="2">
    <source>
        <dbReference type="EMBL" id="AHH45366.1"/>
    </source>
</evidence>